<reference evidence="1 2" key="3">
    <citation type="submission" date="2023-06" db="EMBL/GenBank/DDBJ databases">
        <authorList>
            <person name="Zeman M."/>
            <person name="Kubasova T."/>
            <person name="Jahodarova E."/>
            <person name="Nykrynova M."/>
            <person name="Rychlik I."/>
        </authorList>
    </citation>
    <scope>NUCLEOTIDE SEQUENCE [LARGE SCALE GENOMIC DNA]</scope>
    <source>
        <strain evidence="1 2">ET39</strain>
    </source>
</reference>
<reference evidence="1 2" key="2">
    <citation type="submission" date="2023-06" db="EMBL/GenBank/DDBJ databases">
        <title>Identification and characterization of horizontal gene transfer across gut microbiota members of farm animals based on homology search.</title>
        <authorList>
            <person name="Schwarzerova J."/>
            <person name="Nykrynova M."/>
            <person name="Jureckova K."/>
            <person name="Cejkova D."/>
            <person name="Rychlik I."/>
        </authorList>
    </citation>
    <scope>NUCLEOTIDE SEQUENCE [LARGE SCALE GENOMIC DNA]</scope>
    <source>
        <strain evidence="1 2">ET39</strain>
    </source>
</reference>
<organism evidence="1 2">
    <name type="scientific">Amedibacillus dolichus</name>
    <dbReference type="NCBI Taxonomy" id="31971"/>
    <lineage>
        <taxon>Bacteria</taxon>
        <taxon>Bacillati</taxon>
        <taxon>Bacillota</taxon>
        <taxon>Erysipelotrichia</taxon>
        <taxon>Erysipelotrichales</taxon>
        <taxon>Erysipelotrichaceae</taxon>
        <taxon>Amedibacillus</taxon>
    </lineage>
</organism>
<comment type="caution">
    <text evidence="1">The sequence shown here is derived from an EMBL/GenBank/DDBJ whole genome shotgun (WGS) entry which is preliminary data.</text>
</comment>
<dbReference type="Proteomes" id="UP001529340">
    <property type="component" value="Unassembled WGS sequence"/>
</dbReference>
<accession>A0ABT7UEX3</accession>
<feature type="non-terminal residue" evidence="1">
    <location>
        <position position="1"/>
    </location>
</feature>
<evidence type="ECO:0000313" key="2">
    <source>
        <dbReference type="Proteomes" id="UP001529340"/>
    </source>
</evidence>
<proteinExistence type="predicted"/>
<name>A0ABT7UEX3_9FIRM</name>
<dbReference type="RefSeq" id="WP_289608594.1">
    <property type="nucleotide sequence ID" value="NZ_JAUDCG010000122.1"/>
</dbReference>
<evidence type="ECO:0000313" key="1">
    <source>
        <dbReference type="EMBL" id="MDM8158174.1"/>
    </source>
</evidence>
<sequence length="160" mass="17676">TLIDAFRKDGVQFFQFHVIQFWPLFMERDIIFVFVMGNIGFIIELRKMTGSDGAASIAYEREAADGSAVRELAEIRTDGVTANIGAVFAQTGIAVIAKTFHFAFILNTTFVSLILTNEELTMGSDLISDAARIAMKLGSDDTELCSFIKQGFKNQTLFQG</sequence>
<protein>
    <submittedName>
        <fullName evidence="1">Uncharacterized protein</fullName>
    </submittedName>
</protein>
<keyword evidence="2" id="KW-1185">Reference proteome</keyword>
<reference evidence="2" key="1">
    <citation type="submission" date="2023-06" db="EMBL/GenBank/DDBJ databases">
        <title>Identification and characterization of horizontal gene transfer across gut microbiota members of farm animals based on homology search.</title>
        <authorList>
            <person name="Zeman M."/>
            <person name="Kubasova T."/>
            <person name="Jahodarova E."/>
            <person name="Nykrynova M."/>
            <person name="Rychlik I."/>
        </authorList>
    </citation>
    <scope>NUCLEOTIDE SEQUENCE [LARGE SCALE GENOMIC DNA]</scope>
    <source>
        <strain evidence="2">ET39</strain>
    </source>
</reference>
<gene>
    <name evidence="1" type="ORF">QUV96_11145</name>
</gene>
<dbReference type="EMBL" id="JAUDCG010000122">
    <property type="protein sequence ID" value="MDM8158174.1"/>
    <property type="molecule type" value="Genomic_DNA"/>
</dbReference>